<feature type="transmembrane region" description="Helical" evidence="6">
    <location>
        <begin position="297"/>
        <end position="318"/>
    </location>
</feature>
<dbReference type="AlphaFoldDB" id="A0A0A2MCA0"/>
<feature type="transmembrane region" description="Helical" evidence="6">
    <location>
        <begin position="151"/>
        <end position="170"/>
    </location>
</feature>
<proteinExistence type="predicted"/>
<dbReference type="EMBL" id="JRLW01000012">
    <property type="protein sequence ID" value="KGO89073.1"/>
    <property type="molecule type" value="Genomic_DNA"/>
</dbReference>
<evidence type="ECO:0000313" key="7">
    <source>
        <dbReference type="EMBL" id="KGO89073.1"/>
    </source>
</evidence>
<dbReference type="STRING" id="1121899.GCA_000430025_02141"/>
<dbReference type="PANTHER" id="PTHR30250">
    <property type="entry name" value="PST FAMILY PREDICTED COLANIC ACID TRANSPORTER"/>
    <property type="match status" value="1"/>
</dbReference>
<dbReference type="RefSeq" id="WP_026980567.1">
    <property type="nucleotide sequence ID" value="NZ_AUCZ01000010.1"/>
</dbReference>
<evidence type="ECO:0000313" key="8">
    <source>
        <dbReference type="Proteomes" id="UP000030121"/>
    </source>
</evidence>
<feature type="transmembrane region" description="Helical" evidence="6">
    <location>
        <begin position="223"/>
        <end position="245"/>
    </location>
</feature>
<keyword evidence="3 6" id="KW-0812">Transmembrane</keyword>
<keyword evidence="2" id="KW-1003">Cell membrane</keyword>
<comment type="caution">
    <text evidence="7">The sequence shown here is derived from an EMBL/GenBank/DDBJ whole genome shotgun (WGS) entry which is preliminary data.</text>
</comment>
<dbReference type="PANTHER" id="PTHR30250:SF11">
    <property type="entry name" value="O-ANTIGEN TRANSPORTER-RELATED"/>
    <property type="match status" value="1"/>
</dbReference>
<reference evidence="7 8" key="1">
    <citation type="submission" date="2013-09" db="EMBL/GenBank/DDBJ databases">
        <authorList>
            <person name="Zeng Z."/>
            <person name="Chen C."/>
        </authorList>
    </citation>
    <scope>NUCLEOTIDE SEQUENCE [LARGE SCALE GENOMIC DNA]</scope>
    <source>
        <strain evidence="7 8">GH29-5</strain>
    </source>
</reference>
<feature type="transmembrane region" description="Helical" evidence="6">
    <location>
        <begin position="393"/>
        <end position="411"/>
    </location>
</feature>
<sequence>MLKKLREILTNTQFQKLIVYGFGQLFNLVTPLLVVPYIVGICGEENFGKIAVGMALSFFLIVFVDYGSDLVGVREVSVNRHDKEALQNILLVSYTSRFLILLVVLLLAITMFFTIPYFKAERTLFLMSMMVLAGQFLNPTWFLQGLENVKWITVSNIISKLIYLLGVFVMVKSASDYVYVNFLWGLGMILANGFFLFLIFKVYRFSFRTVAFKDVVHFLKKDFSMFSSQIFVALQLNTPVMLISFFGNNLMAGQYKIIEQIIVIFKTYIFLFFNYVFPKVCYLLETNPEKGIRNWKIYNGFNFVFVLFGMVFLYFFSYDVVSYFNPTNRYFLSNLLRVAVFIPIVLAITIPLKQLVLGWNFNRFYVRLTSVVVVLNLLVIVLVLPYYKVYGVFYSLIGTEAIVILFYLLCIRGKFSEIRLRKQNG</sequence>
<evidence type="ECO:0000256" key="4">
    <source>
        <dbReference type="ARBA" id="ARBA00022989"/>
    </source>
</evidence>
<keyword evidence="4 6" id="KW-1133">Transmembrane helix</keyword>
<feature type="transmembrane region" description="Helical" evidence="6">
    <location>
        <begin position="364"/>
        <end position="387"/>
    </location>
</feature>
<dbReference type="GO" id="GO:0005886">
    <property type="term" value="C:plasma membrane"/>
    <property type="evidence" value="ECO:0007669"/>
    <property type="project" value="UniProtKB-SubCell"/>
</dbReference>
<organism evidence="7 8">
    <name type="scientific">Flavobacterium suncheonense GH29-5 = DSM 17707</name>
    <dbReference type="NCBI Taxonomy" id="1121899"/>
    <lineage>
        <taxon>Bacteria</taxon>
        <taxon>Pseudomonadati</taxon>
        <taxon>Bacteroidota</taxon>
        <taxon>Flavobacteriia</taxon>
        <taxon>Flavobacteriales</taxon>
        <taxon>Flavobacteriaceae</taxon>
        <taxon>Flavobacterium</taxon>
    </lineage>
</organism>
<evidence type="ECO:0008006" key="9">
    <source>
        <dbReference type="Google" id="ProtNLM"/>
    </source>
</evidence>
<evidence type="ECO:0000256" key="6">
    <source>
        <dbReference type="SAM" id="Phobius"/>
    </source>
</evidence>
<feature type="transmembrane region" description="Helical" evidence="6">
    <location>
        <begin position="98"/>
        <end position="118"/>
    </location>
</feature>
<evidence type="ECO:0000256" key="3">
    <source>
        <dbReference type="ARBA" id="ARBA00022692"/>
    </source>
</evidence>
<name>A0A0A2MCA0_9FLAO</name>
<feature type="transmembrane region" description="Helical" evidence="6">
    <location>
        <begin position="330"/>
        <end position="352"/>
    </location>
</feature>
<dbReference type="Pfam" id="PF01943">
    <property type="entry name" value="Polysacc_synt"/>
    <property type="match status" value="1"/>
</dbReference>
<protein>
    <recommendedName>
        <fullName evidence="9">Polysaccharide biosynthesis protein C-terminal domain-containing protein</fullName>
    </recommendedName>
</protein>
<dbReference type="eggNOG" id="COG2244">
    <property type="taxonomic scope" value="Bacteria"/>
</dbReference>
<keyword evidence="5 6" id="KW-0472">Membrane</keyword>
<feature type="transmembrane region" description="Helical" evidence="6">
    <location>
        <begin position="182"/>
        <end position="203"/>
    </location>
</feature>
<comment type="subcellular location">
    <subcellularLocation>
        <location evidence="1">Cell membrane</location>
        <topology evidence="1">Multi-pass membrane protein</topology>
    </subcellularLocation>
</comment>
<feature type="transmembrane region" description="Helical" evidence="6">
    <location>
        <begin position="257"/>
        <end position="277"/>
    </location>
</feature>
<keyword evidence="8" id="KW-1185">Reference proteome</keyword>
<feature type="transmembrane region" description="Helical" evidence="6">
    <location>
        <begin position="21"/>
        <end position="41"/>
    </location>
</feature>
<gene>
    <name evidence="7" type="ORF">Q764_09800</name>
</gene>
<evidence type="ECO:0000256" key="2">
    <source>
        <dbReference type="ARBA" id="ARBA00022475"/>
    </source>
</evidence>
<dbReference type="InterPro" id="IPR002797">
    <property type="entry name" value="Polysacc_synth"/>
</dbReference>
<dbReference type="Proteomes" id="UP000030121">
    <property type="component" value="Unassembled WGS sequence"/>
</dbReference>
<dbReference type="InterPro" id="IPR050833">
    <property type="entry name" value="Poly_Biosynth_Transport"/>
</dbReference>
<feature type="transmembrane region" description="Helical" evidence="6">
    <location>
        <begin position="47"/>
        <end position="64"/>
    </location>
</feature>
<feature type="transmembrane region" description="Helical" evidence="6">
    <location>
        <begin position="124"/>
        <end position="144"/>
    </location>
</feature>
<evidence type="ECO:0000256" key="5">
    <source>
        <dbReference type="ARBA" id="ARBA00023136"/>
    </source>
</evidence>
<accession>A0A0A2MCA0</accession>
<evidence type="ECO:0000256" key="1">
    <source>
        <dbReference type="ARBA" id="ARBA00004651"/>
    </source>
</evidence>